<feature type="compositionally biased region" description="Basic and acidic residues" evidence="1">
    <location>
        <begin position="622"/>
        <end position="631"/>
    </location>
</feature>
<dbReference type="EMBL" id="CAUWAG010000007">
    <property type="protein sequence ID" value="CAJ2504638.1"/>
    <property type="molecule type" value="Genomic_DNA"/>
</dbReference>
<feature type="region of interest" description="Disordered" evidence="1">
    <location>
        <begin position="96"/>
        <end position="131"/>
    </location>
</feature>
<feature type="region of interest" description="Disordered" evidence="1">
    <location>
        <begin position="622"/>
        <end position="724"/>
    </location>
</feature>
<dbReference type="Proteomes" id="UP001295740">
    <property type="component" value="Unassembled WGS sequence"/>
</dbReference>
<feature type="region of interest" description="Disordered" evidence="1">
    <location>
        <begin position="358"/>
        <end position="427"/>
    </location>
</feature>
<dbReference type="AlphaFoldDB" id="A0AAI8VGU0"/>
<feature type="compositionally biased region" description="Basic and acidic residues" evidence="1">
    <location>
        <begin position="827"/>
        <end position="840"/>
    </location>
</feature>
<feature type="compositionally biased region" description="Polar residues" evidence="1">
    <location>
        <begin position="1045"/>
        <end position="1065"/>
    </location>
</feature>
<feature type="compositionally biased region" description="Low complexity" evidence="1">
    <location>
        <begin position="703"/>
        <end position="712"/>
    </location>
</feature>
<keyword evidence="3" id="KW-1185">Reference proteome</keyword>
<feature type="compositionally biased region" description="Polar residues" evidence="1">
    <location>
        <begin position="790"/>
        <end position="824"/>
    </location>
</feature>
<feature type="region of interest" description="Disordered" evidence="1">
    <location>
        <begin position="984"/>
        <end position="1007"/>
    </location>
</feature>
<evidence type="ECO:0000313" key="2">
    <source>
        <dbReference type="EMBL" id="CAJ2504638.1"/>
    </source>
</evidence>
<feature type="region of interest" description="Disordered" evidence="1">
    <location>
        <begin position="790"/>
        <end position="851"/>
    </location>
</feature>
<feature type="compositionally biased region" description="Basic and acidic residues" evidence="1">
    <location>
        <begin position="648"/>
        <end position="668"/>
    </location>
</feature>
<feature type="region of interest" description="Disordered" evidence="1">
    <location>
        <begin position="1031"/>
        <end position="1065"/>
    </location>
</feature>
<proteinExistence type="predicted"/>
<feature type="region of interest" description="Disordered" evidence="1">
    <location>
        <begin position="451"/>
        <end position="477"/>
    </location>
</feature>
<gene>
    <name evidence="2" type="ORF">KHLLAP_LOCUS5106</name>
</gene>
<feature type="region of interest" description="Disordered" evidence="1">
    <location>
        <begin position="179"/>
        <end position="204"/>
    </location>
</feature>
<evidence type="ECO:0000256" key="1">
    <source>
        <dbReference type="SAM" id="MobiDB-lite"/>
    </source>
</evidence>
<sequence length="1190" mass="130115">MDLSQAQKLQQSWNRQRMLMIVRHDTELALYRIQLEEEKQAARDRNEHELEQFRIALPAHTFETMCVPMSQGSLLHALQQIDQAYEERTRPIKEAHRSEKDLHEHRKPPPARPAADELSAPSSAGSPDISSAPKLEVYANANLPFAPDGGLHICGQDYPTPSLTVSPTITQDETLQTHRTYQTHQTHPPRHGQQAEPSSRSLCYESDDGNQRLLFRCRIGKRKASPDGLPDPKRLRIDTSANALRTPLATSSVDDNQQQTRTITFSEVYQDGKAKHKDAIVKWPAGSRKWYILKCEEHGVHFKERAVQGAAKHLSGKLHGFPDRNQEMAVRTLGIHVVDCNEQRASMNNQSVAEAYANGYTPENPWKRGKRTRPDSTGTHAASSRPALISSTQMPACSSLEKRSPGKKLKPALPPLPGATSSPQKISGATEIQTAGVTSFQSMENDAPLHTVAKARTPIQEIRRKTPTSSSRKPSIPADGLYHPKVFHIYHGHWRDDDQVYPVMILGWGDQTEGGLQRNSNLADTGLLHKDSSPPKCYIYSDDAIVGWAPGYEDGGPKVKLRRFPVMFFDDGQTVAWIPARDLSKFPLYKPDPPKKADHPFHAARRWIAEREGFGDWEEREAAREMGRPEKTALVGMGPTVSSGNPVDKVEKPVSHENLENHEGREMDVNSDSDESVASSTATTETDKELRVWREKGGKIPGDGDYSGSDVDSNLDEEEMELEGDKPDALGRRWTFYPLRNTENTKTPSEAPPAGSLDPRPRIEVTTSILEGMASARKLAQQACLQPDTYSPSMIGSEAHTSTKNATSKSRPVSEEIATTSQPFDSKATKSREALPDKADSSISVADAMPSRKSLPNDIERLLEMTSNSSKGLEQEVSPSGIPPIHDTLSGLKHEDKIRSAASLPPRGTYMTEHAAARANSVPSHVVASQVQLKTASDAPAAVDEKRATVTDTPADLQANGASSPVAPLEERAPKVVDDAQADEHTVTASGGPDSKLANGGETGETMPLTLEGQAHIARPDIFKYEQSGLEEASYEQAPPRVQSPPRSATTAEASSLDSVPSASTRGPFLGAAEFEVSQYSHGDVSWTRCSGEACLKLFYSGDKNTMGTVSSSVEMTIDPAMMVGFSREPLSGSNGNSMISLAPAGGNGQAVKLVFDRSEGSPLEIGKTQSRNFIRWLRRVNPKIGCIGT</sequence>
<accession>A0AAI8VGU0</accession>
<feature type="compositionally biased region" description="Acidic residues" evidence="1">
    <location>
        <begin position="713"/>
        <end position="722"/>
    </location>
</feature>
<organism evidence="2 3">
    <name type="scientific">Anthostomella pinea</name>
    <dbReference type="NCBI Taxonomy" id="933095"/>
    <lineage>
        <taxon>Eukaryota</taxon>
        <taxon>Fungi</taxon>
        <taxon>Dikarya</taxon>
        <taxon>Ascomycota</taxon>
        <taxon>Pezizomycotina</taxon>
        <taxon>Sordariomycetes</taxon>
        <taxon>Xylariomycetidae</taxon>
        <taxon>Xylariales</taxon>
        <taxon>Xylariaceae</taxon>
        <taxon>Anthostomella</taxon>
    </lineage>
</organism>
<feature type="compositionally biased region" description="Basic and acidic residues" evidence="1">
    <location>
        <begin position="685"/>
        <end position="698"/>
    </location>
</feature>
<name>A0AAI8VGU0_9PEZI</name>
<protein>
    <submittedName>
        <fullName evidence="2">Uu.00g120320.m01.CDS01</fullName>
    </submittedName>
</protein>
<reference evidence="2" key="1">
    <citation type="submission" date="2023-10" db="EMBL/GenBank/DDBJ databases">
        <authorList>
            <person name="Hackl T."/>
        </authorList>
    </citation>
    <scope>NUCLEOTIDE SEQUENCE</scope>
</reference>
<feature type="compositionally biased region" description="Polar residues" evidence="1">
    <location>
        <begin position="120"/>
        <end position="129"/>
    </location>
</feature>
<feature type="region of interest" description="Disordered" evidence="1">
    <location>
        <begin position="938"/>
        <end position="969"/>
    </location>
</feature>
<evidence type="ECO:0000313" key="3">
    <source>
        <dbReference type="Proteomes" id="UP001295740"/>
    </source>
</evidence>
<comment type="caution">
    <text evidence="2">The sequence shown here is derived from an EMBL/GenBank/DDBJ whole genome shotgun (WGS) entry which is preliminary data.</text>
</comment>